<name>A0A0R3P9H2_ANGCS</name>
<organism evidence="3">
    <name type="scientific">Angiostrongylus costaricensis</name>
    <name type="common">Nematode worm</name>
    <dbReference type="NCBI Taxonomy" id="334426"/>
    <lineage>
        <taxon>Eukaryota</taxon>
        <taxon>Metazoa</taxon>
        <taxon>Ecdysozoa</taxon>
        <taxon>Nematoda</taxon>
        <taxon>Chromadorea</taxon>
        <taxon>Rhabditida</taxon>
        <taxon>Rhabditina</taxon>
        <taxon>Rhabditomorpha</taxon>
        <taxon>Strongyloidea</taxon>
        <taxon>Metastrongylidae</taxon>
        <taxon>Angiostrongylus</taxon>
    </lineage>
</organism>
<dbReference type="OrthoDB" id="5830545at2759"/>
<sequence>MLRYSQNFRLQVSAEGNERVIPFLGVNAFTTTPCASFVSPLSLSFVFFSFSYSLTFIPLNASKPSLFSSHWSIHAQIQNSDQLDVDVKNCSKSSLPDAFELKSYSLRGTKSLSGILSR</sequence>
<evidence type="ECO:0000313" key="2">
    <source>
        <dbReference type="Proteomes" id="UP000267027"/>
    </source>
</evidence>
<dbReference type="EMBL" id="UYYA01000004">
    <property type="protein sequence ID" value="VDM51642.1"/>
    <property type="molecule type" value="Genomic_DNA"/>
</dbReference>
<keyword evidence="2" id="KW-1185">Reference proteome</keyword>
<evidence type="ECO:0000313" key="3">
    <source>
        <dbReference type="WBParaSite" id="ACOC_0000005601-mRNA-1"/>
    </source>
</evidence>
<dbReference type="AlphaFoldDB" id="A0A0R3P9H2"/>
<accession>A0A0R3P9H2</accession>
<gene>
    <name evidence="1" type="ORF">ACOC_LOCUS57</name>
</gene>
<protein>
    <submittedName>
        <fullName evidence="3">Ovule protein</fullName>
    </submittedName>
</protein>
<dbReference type="WBParaSite" id="ACOC_0000005601-mRNA-1">
    <property type="protein sequence ID" value="ACOC_0000005601-mRNA-1"/>
    <property type="gene ID" value="ACOC_0000005601"/>
</dbReference>
<proteinExistence type="predicted"/>
<dbReference type="STRING" id="334426.A0A0R3P9H2"/>
<reference evidence="1 2" key="2">
    <citation type="submission" date="2018-11" db="EMBL/GenBank/DDBJ databases">
        <authorList>
            <consortium name="Pathogen Informatics"/>
        </authorList>
    </citation>
    <scope>NUCLEOTIDE SEQUENCE [LARGE SCALE GENOMIC DNA]</scope>
    <source>
        <strain evidence="1 2">Costa Rica</strain>
    </source>
</reference>
<evidence type="ECO:0000313" key="1">
    <source>
        <dbReference type="EMBL" id="VDM51642.1"/>
    </source>
</evidence>
<dbReference type="Proteomes" id="UP000267027">
    <property type="component" value="Unassembled WGS sequence"/>
</dbReference>
<reference evidence="3" key="1">
    <citation type="submission" date="2017-02" db="UniProtKB">
        <authorList>
            <consortium name="WormBaseParasite"/>
        </authorList>
    </citation>
    <scope>IDENTIFICATION</scope>
</reference>